<dbReference type="Gene3D" id="3.40.50.620">
    <property type="entry name" value="HUPs"/>
    <property type="match status" value="1"/>
</dbReference>
<dbReference type="PANTHER" id="PTHR46268:SF6">
    <property type="entry name" value="UNIVERSAL STRESS PROTEIN UP12"/>
    <property type="match status" value="1"/>
</dbReference>
<dbReference type="EMBL" id="JABVEC010000002">
    <property type="protein sequence ID" value="MBC6464838.1"/>
    <property type="molecule type" value="Genomic_DNA"/>
</dbReference>
<dbReference type="InterPro" id="IPR006016">
    <property type="entry name" value="UspA"/>
</dbReference>
<name>A0ABR7LJI2_9ACTN</name>
<evidence type="ECO:0000313" key="3">
    <source>
        <dbReference type="EMBL" id="MBC6464838.1"/>
    </source>
</evidence>
<dbReference type="CDD" id="cd00293">
    <property type="entry name" value="USP-like"/>
    <property type="match status" value="1"/>
</dbReference>
<gene>
    <name evidence="3" type="ORF">HKK74_04905</name>
</gene>
<accession>A0ABR7LJI2</accession>
<evidence type="ECO:0000259" key="2">
    <source>
        <dbReference type="Pfam" id="PF00582"/>
    </source>
</evidence>
<comment type="caution">
    <text evidence="3">The sequence shown here is derived from an EMBL/GenBank/DDBJ whole genome shotgun (WGS) entry which is preliminary data.</text>
</comment>
<feature type="domain" description="UspA" evidence="2">
    <location>
        <begin position="5"/>
        <end position="123"/>
    </location>
</feature>
<dbReference type="SUPFAM" id="SSF52402">
    <property type="entry name" value="Adenine nucleotide alpha hydrolases-like"/>
    <property type="match status" value="1"/>
</dbReference>
<dbReference type="Pfam" id="PF00582">
    <property type="entry name" value="Usp"/>
    <property type="match status" value="1"/>
</dbReference>
<organism evidence="3 4">
    <name type="scientific">Actinomadura alba</name>
    <dbReference type="NCBI Taxonomy" id="406431"/>
    <lineage>
        <taxon>Bacteria</taxon>
        <taxon>Bacillati</taxon>
        <taxon>Actinomycetota</taxon>
        <taxon>Actinomycetes</taxon>
        <taxon>Streptosporangiales</taxon>
        <taxon>Thermomonosporaceae</taxon>
        <taxon>Actinomadura</taxon>
    </lineage>
</organism>
<dbReference type="InterPro" id="IPR014729">
    <property type="entry name" value="Rossmann-like_a/b/a_fold"/>
</dbReference>
<evidence type="ECO:0000313" key="4">
    <source>
        <dbReference type="Proteomes" id="UP000805614"/>
    </source>
</evidence>
<proteinExistence type="inferred from homology"/>
<dbReference type="PANTHER" id="PTHR46268">
    <property type="entry name" value="STRESS RESPONSE PROTEIN NHAX"/>
    <property type="match status" value="1"/>
</dbReference>
<protein>
    <submittedName>
        <fullName evidence="3">Universal stress protein</fullName>
    </submittedName>
</protein>
<evidence type="ECO:0000256" key="1">
    <source>
        <dbReference type="ARBA" id="ARBA00008791"/>
    </source>
</evidence>
<comment type="similarity">
    <text evidence="1">Belongs to the universal stress protein A family.</text>
</comment>
<reference evidence="3 4" key="1">
    <citation type="submission" date="2020-06" db="EMBL/GenBank/DDBJ databases">
        <title>Actinomadura xiongansis sp. nov., isolated from soil of Baiyangdian.</title>
        <authorList>
            <person name="Zhang X."/>
        </authorList>
    </citation>
    <scope>NUCLEOTIDE SEQUENCE [LARGE SCALE GENOMIC DNA]</scope>
    <source>
        <strain evidence="3 4">HBUM206468</strain>
    </source>
</reference>
<sequence>MRAGAYAAGLARRQNSRLVVVYVAGRSSLAGMAPGGALATEQTMDEIADGLRREVTDAAARLGVPAEFVVSRGDPLTELARIADEVKADGVVVGASEKAGHRLVGSLAVRLVRIGHWPVTVVP</sequence>
<dbReference type="Proteomes" id="UP000805614">
    <property type="component" value="Unassembled WGS sequence"/>
</dbReference>
<keyword evidence="4" id="KW-1185">Reference proteome</keyword>